<dbReference type="InterPro" id="IPR003439">
    <property type="entry name" value="ABC_transporter-like_ATP-bd"/>
</dbReference>
<dbReference type="SMART" id="SM00382">
    <property type="entry name" value="AAA"/>
    <property type="match status" value="2"/>
</dbReference>
<comment type="caution">
    <text evidence="11">The sequence shown here is derived from an EMBL/GenBank/DDBJ whole genome shotgun (WGS) entry which is preliminary data.</text>
</comment>
<keyword evidence="7" id="KW-1278">Translocase</keyword>
<dbReference type="AlphaFoldDB" id="A0A2A9FKS3"/>
<evidence type="ECO:0000259" key="10">
    <source>
        <dbReference type="PROSITE" id="PS50893"/>
    </source>
</evidence>
<proteinExistence type="predicted"/>
<keyword evidence="2" id="KW-1003">Cell membrane</keyword>
<dbReference type="GO" id="GO:0016887">
    <property type="term" value="F:ATP hydrolysis activity"/>
    <property type="evidence" value="ECO:0007669"/>
    <property type="project" value="InterPro"/>
</dbReference>
<dbReference type="PANTHER" id="PTHR43790:SF3">
    <property type="entry name" value="D-ALLOSE IMPORT ATP-BINDING PROTEIN ALSA-RELATED"/>
    <property type="match status" value="1"/>
</dbReference>
<evidence type="ECO:0000256" key="9">
    <source>
        <dbReference type="SAM" id="MobiDB-lite"/>
    </source>
</evidence>
<evidence type="ECO:0000313" key="12">
    <source>
        <dbReference type="Proteomes" id="UP000243542"/>
    </source>
</evidence>
<evidence type="ECO:0000256" key="2">
    <source>
        <dbReference type="ARBA" id="ARBA00022475"/>
    </source>
</evidence>
<evidence type="ECO:0000256" key="4">
    <source>
        <dbReference type="ARBA" id="ARBA00022737"/>
    </source>
</evidence>
<evidence type="ECO:0000256" key="7">
    <source>
        <dbReference type="ARBA" id="ARBA00022967"/>
    </source>
</evidence>
<gene>
    <name evidence="11" type="ORF">ATK36_6314</name>
</gene>
<dbReference type="GO" id="GO:0005524">
    <property type="term" value="F:ATP binding"/>
    <property type="evidence" value="ECO:0007669"/>
    <property type="project" value="UniProtKB-KW"/>
</dbReference>
<dbReference type="PANTHER" id="PTHR43790">
    <property type="entry name" value="CARBOHYDRATE TRANSPORT ATP-BINDING PROTEIN MG119-RELATED"/>
    <property type="match status" value="1"/>
</dbReference>
<feature type="domain" description="ABC transporter" evidence="10">
    <location>
        <begin position="30"/>
        <end position="266"/>
    </location>
</feature>
<dbReference type="CDD" id="cd03216">
    <property type="entry name" value="ABC_Carb_Monos_I"/>
    <property type="match status" value="1"/>
</dbReference>
<evidence type="ECO:0000256" key="3">
    <source>
        <dbReference type="ARBA" id="ARBA00022597"/>
    </source>
</evidence>
<evidence type="ECO:0000256" key="1">
    <source>
        <dbReference type="ARBA" id="ARBA00022448"/>
    </source>
</evidence>
<dbReference type="InterPro" id="IPR050107">
    <property type="entry name" value="ABC_carbohydrate_import_ATPase"/>
</dbReference>
<evidence type="ECO:0000256" key="5">
    <source>
        <dbReference type="ARBA" id="ARBA00022741"/>
    </source>
</evidence>
<keyword evidence="4" id="KW-0677">Repeat</keyword>
<feature type="region of interest" description="Disordered" evidence="9">
    <location>
        <begin position="1"/>
        <end position="26"/>
    </location>
</feature>
<dbReference type="InterPro" id="IPR017871">
    <property type="entry name" value="ABC_transporter-like_CS"/>
</dbReference>
<dbReference type="SUPFAM" id="SSF52540">
    <property type="entry name" value="P-loop containing nucleoside triphosphate hydrolases"/>
    <property type="match status" value="2"/>
</dbReference>
<protein>
    <submittedName>
        <fullName evidence="11">Monosaccharide ABC transporter ATP-binding protein (CUT2 family)</fullName>
    </submittedName>
</protein>
<dbReference type="EMBL" id="PDJK01000002">
    <property type="protein sequence ID" value="PFG51045.1"/>
    <property type="molecule type" value="Genomic_DNA"/>
</dbReference>
<keyword evidence="6 11" id="KW-0067">ATP-binding</keyword>
<dbReference type="PROSITE" id="PS00211">
    <property type="entry name" value="ABC_TRANSPORTER_1"/>
    <property type="match status" value="1"/>
</dbReference>
<dbReference type="RefSeq" id="WP_098514656.1">
    <property type="nucleotide sequence ID" value="NZ_JBMXBZ010000028.1"/>
</dbReference>
<dbReference type="InterPro" id="IPR003593">
    <property type="entry name" value="AAA+_ATPase"/>
</dbReference>
<keyword evidence="12" id="KW-1185">Reference proteome</keyword>
<sequence length="528" mass="56808">MSGVQPECDAVPDTRDPAGARQPRRHGVSLAMEGISKQFGGAIALDNASISLAPGRVLGLCGANGAGKSTLVRILAGAEQADSGRILVDGREVRIDSPRAATALGLSFVHQELNLVPKFSGLQNLALGYRSTRPLGIIDRRALRARADEVGEMLGYRITLDVPVERLPVAERWMVSLTRGLMRPANLVALDEPTASFTAEEAERLYRVIEQLTAAGVGILYISHRLDEVLQVTDQICVLRNGTVVGTYESDSLDVRALTHHIVGREVELLERRGPVGAPGERVRLSVRGLGRPPQIHGVDFDLREGEILGVAGLVGSGRTEIARLLVGADSATSGTMVLDGEPYRARTPHQAIRRGVCLVPEERRSQGLVLSGSIEDNLQMAAMGASRRMSAVYRPRAARRITKSLIHRFGIKSRSPRDPVHSLSGGNQQKVVLGKYVRSEPSVLILDEPTVGVDVGARADIYRIITELAGTGCSVLMISSDFDELAICHRVIVVRAGTVVGSVDGASATKSRLTELCFARFDEQEIT</sequence>
<keyword evidence="3" id="KW-0762">Sugar transport</keyword>
<name>A0A2A9FKS3_9PSEU</name>
<keyword evidence="5" id="KW-0547">Nucleotide-binding</keyword>
<evidence type="ECO:0000256" key="6">
    <source>
        <dbReference type="ARBA" id="ARBA00022840"/>
    </source>
</evidence>
<accession>A0A2A9FKS3</accession>
<dbReference type="Pfam" id="PF00005">
    <property type="entry name" value="ABC_tran"/>
    <property type="match status" value="2"/>
</dbReference>
<reference evidence="11 12" key="1">
    <citation type="submission" date="2017-10" db="EMBL/GenBank/DDBJ databases">
        <title>Sequencing the genomes of 1000 actinobacteria strains.</title>
        <authorList>
            <person name="Klenk H.-P."/>
        </authorList>
    </citation>
    <scope>NUCLEOTIDE SEQUENCE [LARGE SCALE GENOMIC DNA]</scope>
    <source>
        <strain evidence="11 12">DSM 46092</strain>
    </source>
</reference>
<feature type="domain" description="ABC transporter" evidence="10">
    <location>
        <begin position="281"/>
        <end position="522"/>
    </location>
</feature>
<keyword evidence="8" id="KW-0472">Membrane</keyword>
<dbReference type="Gene3D" id="3.40.50.300">
    <property type="entry name" value="P-loop containing nucleotide triphosphate hydrolases"/>
    <property type="match status" value="2"/>
</dbReference>
<keyword evidence="1" id="KW-0813">Transport</keyword>
<evidence type="ECO:0000256" key="8">
    <source>
        <dbReference type="ARBA" id="ARBA00023136"/>
    </source>
</evidence>
<dbReference type="CDD" id="cd03215">
    <property type="entry name" value="ABC_Carb_Monos_II"/>
    <property type="match status" value="1"/>
</dbReference>
<dbReference type="Proteomes" id="UP000243542">
    <property type="component" value="Unassembled WGS sequence"/>
</dbReference>
<organism evidence="11 12">
    <name type="scientific">Amycolatopsis sulphurea</name>
    <dbReference type="NCBI Taxonomy" id="76022"/>
    <lineage>
        <taxon>Bacteria</taxon>
        <taxon>Bacillati</taxon>
        <taxon>Actinomycetota</taxon>
        <taxon>Actinomycetes</taxon>
        <taxon>Pseudonocardiales</taxon>
        <taxon>Pseudonocardiaceae</taxon>
        <taxon>Amycolatopsis</taxon>
    </lineage>
</organism>
<evidence type="ECO:0000313" key="11">
    <source>
        <dbReference type="EMBL" id="PFG51045.1"/>
    </source>
</evidence>
<dbReference type="InterPro" id="IPR027417">
    <property type="entry name" value="P-loop_NTPase"/>
</dbReference>
<dbReference type="PROSITE" id="PS50893">
    <property type="entry name" value="ABC_TRANSPORTER_2"/>
    <property type="match status" value="2"/>
</dbReference>